<keyword evidence="2" id="KW-1185">Reference proteome</keyword>
<evidence type="ECO:0000313" key="1">
    <source>
        <dbReference type="EMBL" id="QUC66503.1"/>
    </source>
</evidence>
<gene>
    <name evidence="1" type="ORF">JYE49_11615</name>
</gene>
<dbReference type="Proteomes" id="UP000682782">
    <property type="component" value="Chromosome"/>
</dbReference>
<evidence type="ECO:0000313" key="2">
    <source>
        <dbReference type="Proteomes" id="UP000682782"/>
    </source>
</evidence>
<sequence length="104" mass="12380">MMHCWKNIGPEWKTEDVLQVREILKDEHIPFKMPFSDIFFVNIFHTPAEDKRWTVMVREKDWEKVVRMLIKEELIRGAELEICPVETGPEPERAFPFGTPVPSR</sequence>
<accession>A0AC61NKC4</accession>
<dbReference type="EMBL" id="CP068393">
    <property type="protein sequence ID" value="QUC66503.1"/>
    <property type="molecule type" value="Genomic_DNA"/>
</dbReference>
<proteinExistence type="predicted"/>
<reference evidence="1" key="1">
    <citation type="submission" date="2021-01" db="EMBL/GenBank/DDBJ databases">
        <title>Complete genome sequence of Clostridiales bacterium R-7.</title>
        <authorList>
            <person name="Mahoney-Kurpe S.C."/>
            <person name="Palevich N."/>
            <person name="Koike S."/>
            <person name="Moon C.D."/>
            <person name="Attwood G.T."/>
        </authorList>
    </citation>
    <scope>NUCLEOTIDE SEQUENCE</scope>
    <source>
        <strain evidence="1">R-7</strain>
    </source>
</reference>
<organism evidence="1 2">
    <name type="scientific">Aristaeella hokkaidonensis</name>
    <dbReference type="NCBI Taxonomy" id="3046382"/>
    <lineage>
        <taxon>Bacteria</taxon>
        <taxon>Bacillati</taxon>
        <taxon>Bacillota</taxon>
        <taxon>Clostridia</taxon>
        <taxon>Eubacteriales</taxon>
        <taxon>Aristaeellaceae</taxon>
        <taxon>Aristaeella</taxon>
    </lineage>
</organism>
<protein>
    <submittedName>
        <fullName evidence="1">Uncharacterized protein</fullName>
    </submittedName>
</protein>
<name>A0AC61NKC4_9FIRM</name>